<dbReference type="Proteomes" id="UP000544530">
    <property type="component" value="Unassembled WGS sequence"/>
</dbReference>
<reference evidence="12 18" key="3">
    <citation type="submission" date="2019-09" db="EMBL/GenBank/DDBJ databases">
        <authorList>
            <consortium name="PulseNet: The National Subtyping Network for Foodborne Disease Surveillance"/>
            <person name="Tarr C.L."/>
            <person name="Trees E."/>
            <person name="Katz L.S."/>
            <person name="Carleton-Romer H.A."/>
            <person name="Stroika S."/>
            <person name="Kucerova Z."/>
            <person name="Roache K.F."/>
            <person name="Sabol A.L."/>
            <person name="Besser J."/>
            <person name="Gerner-Smidt P."/>
        </authorList>
    </citation>
    <scope>NUCLEOTIDE SEQUENCE [LARGE SCALE GENOMIC DNA]</scope>
    <source>
        <strain evidence="12 18">PNUSAL005692</strain>
    </source>
</reference>
<dbReference type="AlphaFoldDB" id="A0A0B8RDG2"/>
<keyword evidence="6" id="KW-0472">Membrane</keyword>
<dbReference type="GO" id="GO:0005886">
    <property type="term" value="C:plasma membrane"/>
    <property type="evidence" value="ECO:0007669"/>
    <property type="project" value="UniProtKB-SubCell"/>
</dbReference>
<comment type="similarity">
    <text evidence="2">Belongs to the CDP-glycerol glycerophosphotransferase family.</text>
</comment>
<dbReference type="Proteomes" id="UP000528151">
    <property type="component" value="Unassembled WGS sequence"/>
</dbReference>
<dbReference type="Proteomes" id="UP000368512">
    <property type="component" value="Unassembled WGS sequence"/>
</dbReference>
<evidence type="ECO:0000313" key="16">
    <source>
        <dbReference type="Proteomes" id="UP000365297"/>
    </source>
</evidence>
<dbReference type="InterPro" id="IPR043149">
    <property type="entry name" value="TagF_N"/>
</dbReference>
<dbReference type="SUPFAM" id="SSF53756">
    <property type="entry name" value="UDP-Glycosyltransferase/glycogen phosphorylase"/>
    <property type="match status" value="1"/>
</dbReference>
<dbReference type="EMBL" id="AAAIXK010000001">
    <property type="protein sequence ID" value="EAC5548965.1"/>
    <property type="molecule type" value="Genomic_DNA"/>
</dbReference>
<dbReference type="EMBL" id="AAAJWF010000001">
    <property type="protein sequence ID" value="EAC7479662.1"/>
    <property type="molecule type" value="Genomic_DNA"/>
</dbReference>
<dbReference type="SUPFAM" id="SSF53448">
    <property type="entry name" value="Nucleotide-diphospho-sugar transferases"/>
    <property type="match status" value="1"/>
</dbReference>
<dbReference type="KEGG" id="lmok:CQ02_05615"/>
<evidence type="ECO:0000313" key="18">
    <source>
        <dbReference type="Proteomes" id="UP000489121"/>
    </source>
</evidence>
<proteinExistence type="inferred from homology"/>
<dbReference type="GO" id="GO:0047355">
    <property type="term" value="F:CDP-glycerol glycerophosphotransferase activity"/>
    <property type="evidence" value="ECO:0007669"/>
    <property type="project" value="InterPro"/>
</dbReference>
<dbReference type="PANTHER" id="PTHR37316:SF2">
    <property type="entry name" value="TEICHOIC ACID RIBITOL-PHOSPHATE POLYMERASE TARK"/>
    <property type="match status" value="1"/>
</dbReference>
<gene>
    <name evidence="14" type="primary">tarl</name>
    <name evidence="8" type="ORF">ARY78_00795</name>
    <name evidence="10" type="ORF">CA369_12925</name>
    <name evidence="9" type="ORF">DQ70_03060</name>
    <name evidence="14" type="ORF">DYZ80_00159</name>
    <name evidence="11" type="ORF">E5F58_01065</name>
    <name evidence="12" type="ORF">F6515_13005</name>
    <name evidence="13" type="ORF">HZJ64_13100</name>
</gene>
<dbReference type="InterPro" id="IPR051612">
    <property type="entry name" value="Teichoic_Acid_Biosynth"/>
</dbReference>
<feature type="domain" description="Glycosyltransferase 2-like" evidence="7">
    <location>
        <begin position="18"/>
        <end position="172"/>
    </location>
</feature>
<dbReference type="InterPro" id="IPR007554">
    <property type="entry name" value="Glycerophosphate_synth"/>
</dbReference>
<evidence type="ECO:0000313" key="12">
    <source>
        <dbReference type="EMBL" id="ECY9783904.1"/>
    </source>
</evidence>
<evidence type="ECO:0000313" key="14">
    <source>
        <dbReference type="EMBL" id="RKA10632.1"/>
    </source>
</evidence>
<evidence type="ECO:0000313" key="8">
    <source>
        <dbReference type="EMBL" id="EAC5548965.1"/>
    </source>
</evidence>
<evidence type="ECO:0000313" key="15">
    <source>
        <dbReference type="Proteomes" id="UP000272537"/>
    </source>
</evidence>
<evidence type="ECO:0000256" key="1">
    <source>
        <dbReference type="ARBA" id="ARBA00004202"/>
    </source>
</evidence>
<dbReference type="EMBL" id="AABGUK010000001">
    <property type="protein sequence ID" value="EAH4240586.1"/>
    <property type="molecule type" value="Genomic_DNA"/>
</dbReference>
<evidence type="ECO:0000313" key="11">
    <source>
        <dbReference type="EMBL" id="EAH4240586.1"/>
    </source>
</evidence>
<dbReference type="EMBL" id="QXLS01000001">
    <property type="protein sequence ID" value="RKA10632.1"/>
    <property type="molecule type" value="Genomic_DNA"/>
</dbReference>
<dbReference type="EMBL" id="AALGDA010000057">
    <property type="protein sequence ID" value="ECY9783904.1"/>
    <property type="molecule type" value="Genomic_DNA"/>
</dbReference>
<dbReference type="OMA" id="CSPDACG"/>
<dbReference type="GO" id="GO:0019350">
    <property type="term" value="P:teichoic acid biosynthetic process"/>
    <property type="evidence" value="ECO:0007669"/>
    <property type="project" value="UniProtKB-KW"/>
</dbReference>
<sequence>MNSDSNNNINKNREAGISIIIPLYNVEEVILETLESIHEQTFDMYEVLLIDDGSTDKTIEMVTEYISDKPKFQLHTQPNGGPASARNYGLRLANRMYICFVDSDDIIPNYALQLMYDGAISTGSKLITGATKRFNSEGEWFIPMHIQYNIAKPGMKTLLKNPELFYSIGPCAKLYHHSLIDGVFFPENIRYGEDQPFVLHALLQAENIYTVEKVVYYYRLRDGESQSLTQSVNKDPIRILKSVFQIFDYGEAELLKNNTEYEIALKYYQRVSSVELWGALRAAIESKKSENQQIAFTMTLDWLKTKSDDFLNIIPSFRYFLLFSSIERVRYITRDNKENYRQLITYLWERQGEEAKIAFRKAYPIHMKAALQIMEHNNWGAARKISFKFIIRRKFKAPILIRKISRGIIFRLATLMPRKKDQVILATERSTSLEGNLLAIYDYLFYNDMPQKVYVFLRKNRNWFEMFQLYYALGRTKTIVLDDYYNKIYGLKFNKKTHVVQSWHATGAFKKFGFSALEGTDANTEEFETRAHSPYTDVLVSSEGIIPEYMEAFRKQANQIKPIGVPRTDVFFDQEYVAYTKEKYMKMYPQLRDKKVLLYAPTFRGGPNERFNYSVVLDIAALKKELGDTHILILKFHPVIKNVSFNVDENDPFILDLTLNNDINDLMLFSDALITDYSSVIFEFSLMNKPIYFFAYDIDDYLDERGFYFDYKATIPGEVFKDTPSLIESIKTGKYNYDELEVFKKKFVGSLDGNSTKRFVETYIVQANEEVKDL</sequence>
<dbReference type="InterPro" id="IPR043148">
    <property type="entry name" value="TagF_C"/>
</dbReference>
<dbReference type="Proteomes" id="UP000489121">
    <property type="component" value="Unassembled WGS sequence"/>
</dbReference>
<evidence type="ECO:0000313" key="21">
    <source>
        <dbReference type="Proteomes" id="UP000544530"/>
    </source>
</evidence>
<reference evidence="14 15" key="1">
    <citation type="journal article" date="2018" name="BMC Genomics">
        <title>Genes significantly associated with lineage II food isolates of Listeria monocytogenes.</title>
        <authorList>
            <person name="Pirone-Davies C."/>
            <person name="Chen Y."/>
            <person name="Pightling A."/>
            <person name="Ryan G."/>
            <person name="Wang Y."/>
            <person name="Yao K."/>
            <person name="Hoffmann M."/>
            <person name="Allard M.W."/>
        </authorList>
    </citation>
    <scope>NUCLEOTIDE SEQUENCE [LARGE SCALE GENOMIC DNA]</scope>
    <source>
        <strain evidence="14 15">PNUSAL000550</strain>
    </source>
</reference>
<reference evidence="13 21" key="4">
    <citation type="submission" date="2020-06" db="EMBL/GenBank/DDBJ databases">
        <title>Two Listeria outbreaks in Switzerland in 2018 and 2020.</title>
        <authorList>
            <person name="Stevens M.J.A."/>
            <person name="Bloemberg G."/>
            <person name="Nusch-Inderbinnen M."/>
            <person name="Stephan R."/>
        </authorList>
    </citation>
    <scope>NUCLEOTIDE SEQUENCE [LARGE SCALE GENOMIC DNA]</scope>
    <source>
        <strain evidence="13 21">N18-0707</strain>
    </source>
</reference>
<dbReference type="Gene3D" id="3.90.550.10">
    <property type="entry name" value="Spore Coat Polysaccharide Biosynthesis Protein SpsA, Chain A"/>
    <property type="match status" value="1"/>
</dbReference>
<evidence type="ECO:0000313" key="13">
    <source>
        <dbReference type="EMBL" id="NYA02774.1"/>
    </source>
</evidence>
<evidence type="ECO:0000313" key="10">
    <source>
        <dbReference type="EMBL" id="EAG4463198.1"/>
    </source>
</evidence>
<keyword evidence="5" id="KW-0777">Teichoic acid biosynthesis</keyword>
<accession>A0A0B8RDG2</accession>
<evidence type="ECO:0000256" key="3">
    <source>
        <dbReference type="ARBA" id="ARBA00022475"/>
    </source>
</evidence>
<dbReference type="Pfam" id="PF00535">
    <property type="entry name" value="Glycos_transf_2"/>
    <property type="match status" value="1"/>
</dbReference>
<evidence type="ECO:0000313" key="17">
    <source>
        <dbReference type="Proteomes" id="UP000368512"/>
    </source>
</evidence>
<comment type="caution">
    <text evidence="9">The sequence shown here is derived from an EMBL/GenBank/DDBJ whole genome shotgun (WGS) entry which is preliminary data.</text>
</comment>
<dbReference type="KEGG" id="lmv:Y193_10350"/>
<evidence type="ECO:0000313" key="19">
    <source>
        <dbReference type="Proteomes" id="UP000527632"/>
    </source>
</evidence>
<organism evidence="9 17">
    <name type="scientific">Listeria monocytogenes</name>
    <dbReference type="NCBI Taxonomy" id="1639"/>
    <lineage>
        <taxon>Bacteria</taxon>
        <taxon>Bacillati</taxon>
        <taxon>Bacillota</taxon>
        <taxon>Bacilli</taxon>
        <taxon>Bacillales</taxon>
        <taxon>Listeriaceae</taxon>
        <taxon>Listeria</taxon>
    </lineage>
</organism>
<evidence type="ECO:0000313" key="20">
    <source>
        <dbReference type="Proteomes" id="UP000528151"/>
    </source>
</evidence>
<dbReference type="Pfam" id="PF04464">
    <property type="entry name" value="Glyphos_transf"/>
    <property type="match status" value="1"/>
</dbReference>
<evidence type="ECO:0000256" key="6">
    <source>
        <dbReference type="ARBA" id="ARBA00023136"/>
    </source>
</evidence>
<dbReference type="EMBL" id="AABBZO010000017">
    <property type="protein sequence ID" value="EAG4463198.1"/>
    <property type="molecule type" value="Genomic_DNA"/>
</dbReference>
<evidence type="ECO:0000313" key="9">
    <source>
        <dbReference type="EMBL" id="EAC7479662.1"/>
    </source>
</evidence>
<dbReference type="EMBL" id="JACAVN010000010">
    <property type="protein sequence ID" value="NYA02774.1"/>
    <property type="molecule type" value="Genomic_DNA"/>
</dbReference>
<dbReference type="Gene3D" id="3.40.50.11820">
    <property type="match status" value="1"/>
</dbReference>
<name>A0A0B8RDG2_LISMN</name>
<dbReference type="EC" id="2.7.8.-" evidence="14"/>
<dbReference type="Gene3D" id="3.40.50.12580">
    <property type="match status" value="1"/>
</dbReference>
<dbReference type="Proteomes" id="UP000527632">
    <property type="component" value="Unassembled WGS sequence"/>
</dbReference>
<evidence type="ECO:0000256" key="2">
    <source>
        <dbReference type="ARBA" id="ARBA00010488"/>
    </source>
</evidence>
<dbReference type="Proteomes" id="UP000272537">
    <property type="component" value="Unassembled WGS sequence"/>
</dbReference>
<dbReference type="InterPro" id="IPR001173">
    <property type="entry name" value="Glyco_trans_2-like"/>
</dbReference>
<evidence type="ECO:0000259" key="7">
    <source>
        <dbReference type="Pfam" id="PF00535"/>
    </source>
</evidence>
<dbReference type="PANTHER" id="PTHR37316">
    <property type="entry name" value="TEICHOIC ACID GLYCEROL-PHOSPHATE PRIMASE"/>
    <property type="match status" value="1"/>
</dbReference>
<dbReference type="Proteomes" id="UP000365297">
    <property type="component" value="Unassembled WGS sequence"/>
</dbReference>
<keyword evidence="4 11" id="KW-0808">Transferase</keyword>
<comment type="subcellular location">
    <subcellularLocation>
        <location evidence="1">Cell membrane</location>
        <topology evidence="1">Peripheral membrane protein</topology>
    </subcellularLocation>
</comment>
<keyword evidence="3" id="KW-1003">Cell membrane</keyword>
<dbReference type="InterPro" id="IPR029044">
    <property type="entry name" value="Nucleotide-diphossugar_trans"/>
</dbReference>
<reference evidence="16 17" key="2">
    <citation type="submission" date="2018-06" db="EMBL/GenBank/DDBJ databases">
        <authorList>
            <consortium name="GenomeTrakr: Next Generation Sequencing Network for Food Pathogen Tracability"/>
        </authorList>
    </citation>
    <scope>NUCLEOTIDE SEQUENCE [LARGE SCALE GENOMIC DNA]</scope>
    <source>
        <strain evidence="9 17">CFSAN008042</strain>
        <strain evidence="10 20">CFSAN063727</strain>
        <strain evidence="8 16">FDA00007096</strain>
        <strain evidence="11 19">LS1344</strain>
    </source>
</reference>
<evidence type="ECO:0000256" key="5">
    <source>
        <dbReference type="ARBA" id="ARBA00022944"/>
    </source>
</evidence>
<dbReference type="RefSeq" id="WP_003724623.1">
    <property type="nucleotide sequence ID" value="NC_021825.2"/>
</dbReference>
<dbReference type="CDD" id="cd00761">
    <property type="entry name" value="Glyco_tranf_GTA_type"/>
    <property type="match status" value="1"/>
</dbReference>
<protein>
    <submittedName>
        <fullName evidence="9">CDP-glycerol:glycerophosphate glycerophosphotransferase</fullName>
    </submittedName>
    <submittedName>
        <fullName evidence="14">Teichoic acid poly(Ribitol-phosphate) polymerase</fullName>
        <ecNumber evidence="14">2.7.8.-</ecNumber>
    </submittedName>
</protein>
<evidence type="ECO:0000256" key="4">
    <source>
        <dbReference type="ARBA" id="ARBA00022679"/>
    </source>
</evidence>